<feature type="chain" id="PRO_5042487300" evidence="3">
    <location>
        <begin position="20"/>
        <end position="178"/>
    </location>
</feature>
<dbReference type="AlphaFoldDB" id="A0AAJ0HD81"/>
<keyword evidence="2" id="KW-0812">Transmembrane</keyword>
<dbReference type="EMBL" id="JAUIQD010000005">
    <property type="protein sequence ID" value="KAK3348647.1"/>
    <property type="molecule type" value="Genomic_DNA"/>
</dbReference>
<evidence type="ECO:0000256" key="3">
    <source>
        <dbReference type="SAM" id="SignalP"/>
    </source>
</evidence>
<keyword evidence="5" id="KW-1185">Reference proteome</keyword>
<feature type="region of interest" description="Disordered" evidence="1">
    <location>
        <begin position="127"/>
        <end position="152"/>
    </location>
</feature>
<feature type="compositionally biased region" description="Polar residues" evidence="1">
    <location>
        <begin position="139"/>
        <end position="151"/>
    </location>
</feature>
<evidence type="ECO:0000313" key="5">
    <source>
        <dbReference type="Proteomes" id="UP001275084"/>
    </source>
</evidence>
<gene>
    <name evidence="4" type="ORF">B0T25DRAFT_546165</name>
</gene>
<protein>
    <submittedName>
        <fullName evidence="4">Uncharacterized protein</fullName>
    </submittedName>
</protein>
<sequence length="178" mass="18630">MRSALLTLLLLATSRRSLAQDSCAFRNLGVSCIPGKPNGAFCSSPSLTSNIIIRCEDDCPVPGNCRTNINFSPNAGVDITPKCYEDSPTAGNAQCTYDCVSVTALNGTIFYPMGCSWVIQNGTGNPSSTSLTGLPTPTQDPTATGPMSTPTNGGGSAMRLSTFGLVLFISLFCALLWM</sequence>
<evidence type="ECO:0000256" key="1">
    <source>
        <dbReference type="SAM" id="MobiDB-lite"/>
    </source>
</evidence>
<evidence type="ECO:0000256" key="2">
    <source>
        <dbReference type="SAM" id="Phobius"/>
    </source>
</evidence>
<accession>A0AAJ0HD81</accession>
<reference evidence="4" key="2">
    <citation type="submission" date="2023-06" db="EMBL/GenBank/DDBJ databases">
        <authorList>
            <consortium name="Lawrence Berkeley National Laboratory"/>
            <person name="Haridas S."/>
            <person name="Hensen N."/>
            <person name="Bonometti L."/>
            <person name="Westerberg I."/>
            <person name="Brannstrom I.O."/>
            <person name="Guillou S."/>
            <person name="Cros-Aarteil S."/>
            <person name="Calhoun S."/>
            <person name="Kuo A."/>
            <person name="Mondo S."/>
            <person name="Pangilinan J."/>
            <person name="Riley R."/>
            <person name="Labutti K."/>
            <person name="Andreopoulos B."/>
            <person name="Lipzen A."/>
            <person name="Chen C."/>
            <person name="Yanf M."/>
            <person name="Daum C."/>
            <person name="Ng V."/>
            <person name="Clum A."/>
            <person name="Steindorff A."/>
            <person name="Ohm R."/>
            <person name="Martin F."/>
            <person name="Silar P."/>
            <person name="Natvig D."/>
            <person name="Lalanne C."/>
            <person name="Gautier V."/>
            <person name="Ament-Velasquez S.L."/>
            <person name="Kruys A."/>
            <person name="Hutchinson M.I."/>
            <person name="Powell A.J."/>
            <person name="Barry K."/>
            <person name="Miller A.N."/>
            <person name="Grigoriev I.V."/>
            <person name="Debuchy R."/>
            <person name="Gladieux P."/>
            <person name="Thoren M.H."/>
            <person name="Johannesson H."/>
        </authorList>
    </citation>
    <scope>NUCLEOTIDE SEQUENCE</scope>
    <source>
        <strain evidence="4">CBS 955.72</strain>
    </source>
</reference>
<organism evidence="4 5">
    <name type="scientific">Lasiosphaeria hispida</name>
    <dbReference type="NCBI Taxonomy" id="260671"/>
    <lineage>
        <taxon>Eukaryota</taxon>
        <taxon>Fungi</taxon>
        <taxon>Dikarya</taxon>
        <taxon>Ascomycota</taxon>
        <taxon>Pezizomycotina</taxon>
        <taxon>Sordariomycetes</taxon>
        <taxon>Sordariomycetidae</taxon>
        <taxon>Sordariales</taxon>
        <taxon>Lasiosphaeriaceae</taxon>
        <taxon>Lasiosphaeria</taxon>
    </lineage>
</organism>
<feature type="signal peptide" evidence="3">
    <location>
        <begin position="1"/>
        <end position="19"/>
    </location>
</feature>
<keyword evidence="2" id="KW-1133">Transmembrane helix</keyword>
<feature type="compositionally biased region" description="Low complexity" evidence="1">
    <location>
        <begin position="127"/>
        <end position="137"/>
    </location>
</feature>
<keyword evidence="2" id="KW-0472">Membrane</keyword>
<feature type="transmembrane region" description="Helical" evidence="2">
    <location>
        <begin position="157"/>
        <end position="177"/>
    </location>
</feature>
<name>A0AAJ0HD81_9PEZI</name>
<evidence type="ECO:0000313" key="4">
    <source>
        <dbReference type="EMBL" id="KAK3348647.1"/>
    </source>
</evidence>
<keyword evidence="3" id="KW-0732">Signal</keyword>
<comment type="caution">
    <text evidence="4">The sequence shown here is derived from an EMBL/GenBank/DDBJ whole genome shotgun (WGS) entry which is preliminary data.</text>
</comment>
<reference evidence="4" key="1">
    <citation type="journal article" date="2023" name="Mol. Phylogenet. Evol.">
        <title>Genome-scale phylogeny and comparative genomics of the fungal order Sordariales.</title>
        <authorList>
            <person name="Hensen N."/>
            <person name="Bonometti L."/>
            <person name="Westerberg I."/>
            <person name="Brannstrom I.O."/>
            <person name="Guillou S."/>
            <person name="Cros-Aarteil S."/>
            <person name="Calhoun S."/>
            <person name="Haridas S."/>
            <person name="Kuo A."/>
            <person name="Mondo S."/>
            <person name="Pangilinan J."/>
            <person name="Riley R."/>
            <person name="LaButti K."/>
            <person name="Andreopoulos B."/>
            <person name="Lipzen A."/>
            <person name="Chen C."/>
            <person name="Yan M."/>
            <person name="Daum C."/>
            <person name="Ng V."/>
            <person name="Clum A."/>
            <person name="Steindorff A."/>
            <person name="Ohm R.A."/>
            <person name="Martin F."/>
            <person name="Silar P."/>
            <person name="Natvig D.O."/>
            <person name="Lalanne C."/>
            <person name="Gautier V."/>
            <person name="Ament-Velasquez S.L."/>
            <person name="Kruys A."/>
            <person name="Hutchinson M.I."/>
            <person name="Powell A.J."/>
            <person name="Barry K."/>
            <person name="Miller A.N."/>
            <person name="Grigoriev I.V."/>
            <person name="Debuchy R."/>
            <person name="Gladieux P."/>
            <person name="Hiltunen Thoren M."/>
            <person name="Johannesson H."/>
        </authorList>
    </citation>
    <scope>NUCLEOTIDE SEQUENCE</scope>
    <source>
        <strain evidence="4">CBS 955.72</strain>
    </source>
</reference>
<proteinExistence type="predicted"/>
<dbReference type="Proteomes" id="UP001275084">
    <property type="component" value="Unassembled WGS sequence"/>
</dbReference>